<evidence type="ECO:0000256" key="4">
    <source>
        <dbReference type="ARBA" id="ARBA00022989"/>
    </source>
</evidence>
<dbReference type="Pfam" id="PF08395">
    <property type="entry name" value="7tm_7"/>
    <property type="match status" value="1"/>
</dbReference>
<evidence type="ECO:0008006" key="9">
    <source>
        <dbReference type="Google" id="ProtNLM"/>
    </source>
</evidence>
<protein>
    <recommendedName>
        <fullName evidence="9">Gustatory receptor</fullName>
    </recommendedName>
</protein>
<dbReference type="AlphaFoldDB" id="A0A9P0P8E6"/>
<evidence type="ECO:0000256" key="1">
    <source>
        <dbReference type="ARBA" id="ARBA00004651"/>
    </source>
</evidence>
<dbReference type="GO" id="GO:0050909">
    <property type="term" value="P:sensory perception of taste"/>
    <property type="evidence" value="ECO:0007669"/>
    <property type="project" value="InterPro"/>
</dbReference>
<proteinExistence type="predicted"/>
<keyword evidence="2" id="KW-1003">Cell membrane</keyword>
<sequence length="76" mass="8900">MKDLIQTMRVILLEYSTRVTEVRTLQQIRIFLLKLDHYRPLSANRVYEIDLKVAVSIFANILTYVLVALQFEVSEG</sequence>
<keyword evidence="3 6" id="KW-0812">Transmembrane</keyword>
<evidence type="ECO:0000256" key="3">
    <source>
        <dbReference type="ARBA" id="ARBA00022692"/>
    </source>
</evidence>
<dbReference type="InterPro" id="IPR013604">
    <property type="entry name" value="7TM_chemorcpt"/>
</dbReference>
<evidence type="ECO:0000256" key="2">
    <source>
        <dbReference type="ARBA" id="ARBA00022475"/>
    </source>
</evidence>
<dbReference type="GO" id="GO:0005886">
    <property type="term" value="C:plasma membrane"/>
    <property type="evidence" value="ECO:0007669"/>
    <property type="project" value="UniProtKB-SubCell"/>
</dbReference>
<keyword evidence="5 6" id="KW-0472">Membrane</keyword>
<evidence type="ECO:0000313" key="7">
    <source>
        <dbReference type="EMBL" id="CAH1971597.1"/>
    </source>
</evidence>
<dbReference type="EMBL" id="CAKOFQ010006787">
    <property type="protein sequence ID" value="CAH1971597.1"/>
    <property type="molecule type" value="Genomic_DNA"/>
</dbReference>
<gene>
    <name evidence="7" type="ORF">ACAOBT_LOCUS9511</name>
</gene>
<accession>A0A9P0P8E6</accession>
<keyword evidence="4 6" id="KW-1133">Transmembrane helix</keyword>
<dbReference type="Proteomes" id="UP001152888">
    <property type="component" value="Unassembled WGS sequence"/>
</dbReference>
<dbReference type="OrthoDB" id="6695098at2759"/>
<reference evidence="7" key="1">
    <citation type="submission" date="2022-03" db="EMBL/GenBank/DDBJ databases">
        <authorList>
            <person name="Sayadi A."/>
        </authorList>
    </citation>
    <scope>NUCLEOTIDE SEQUENCE</scope>
</reference>
<keyword evidence="8" id="KW-1185">Reference proteome</keyword>
<organism evidence="7 8">
    <name type="scientific">Acanthoscelides obtectus</name>
    <name type="common">Bean weevil</name>
    <name type="synonym">Bruchus obtectus</name>
    <dbReference type="NCBI Taxonomy" id="200917"/>
    <lineage>
        <taxon>Eukaryota</taxon>
        <taxon>Metazoa</taxon>
        <taxon>Ecdysozoa</taxon>
        <taxon>Arthropoda</taxon>
        <taxon>Hexapoda</taxon>
        <taxon>Insecta</taxon>
        <taxon>Pterygota</taxon>
        <taxon>Neoptera</taxon>
        <taxon>Endopterygota</taxon>
        <taxon>Coleoptera</taxon>
        <taxon>Polyphaga</taxon>
        <taxon>Cucujiformia</taxon>
        <taxon>Chrysomeloidea</taxon>
        <taxon>Chrysomelidae</taxon>
        <taxon>Bruchinae</taxon>
        <taxon>Bruchini</taxon>
        <taxon>Acanthoscelides</taxon>
    </lineage>
</organism>
<comment type="subcellular location">
    <subcellularLocation>
        <location evidence="1">Cell membrane</location>
        <topology evidence="1">Multi-pass membrane protein</topology>
    </subcellularLocation>
</comment>
<evidence type="ECO:0000256" key="6">
    <source>
        <dbReference type="SAM" id="Phobius"/>
    </source>
</evidence>
<name>A0A9P0P8E6_ACAOB</name>
<feature type="transmembrane region" description="Helical" evidence="6">
    <location>
        <begin position="49"/>
        <end position="71"/>
    </location>
</feature>
<evidence type="ECO:0000256" key="5">
    <source>
        <dbReference type="ARBA" id="ARBA00023136"/>
    </source>
</evidence>
<comment type="caution">
    <text evidence="7">The sequence shown here is derived from an EMBL/GenBank/DDBJ whole genome shotgun (WGS) entry which is preliminary data.</text>
</comment>
<evidence type="ECO:0000313" key="8">
    <source>
        <dbReference type="Proteomes" id="UP001152888"/>
    </source>
</evidence>